<feature type="region of interest" description="Disordered" evidence="1">
    <location>
        <begin position="97"/>
        <end position="183"/>
    </location>
</feature>
<feature type="region of interest" description="Disordered" evidence="1">
    <location>
        <begin position="210"/>
        <end position="250"/>
    </location>
</feature>
<feature type="region of interest" description="Disordered" evidence="1">
    <location>
        <begin position="17"/>
        <end position="71"/>
    </location>
</feature>
<evidence type="ECO:0000256" key="1">
    <source>
        <dbReference type="SAM" id="MobiDB-lite"/>
    </source>
</evidence>
<organism evidence="2 3">
    <name type="scientific">Polarella glacialis</name>
    <name type="common">Dinoflagellate</name>
    <dbReference type="NCBI Taxonomy" id="89957"/>
    <lineage>
        <taxon>Eukaryota</taxon>
        <taxon>Sar</taxon>
        <taxon>Alveolata</taxon>
        <taxon>Dinophyceae</taxon>
        <taxon>Suessiales</taxon>
        <taxon>Suessiaceae</taxon>
        <taxon>Polarella</taxon>
    </lineage>
</organism>
<protein>
    <submittedName>
        <fullName evidence="2">Uncharacterized protein</fullName>
    </submittedName>
</protein>
<comment type="caution">
    <text evidence="2">The sequence shown here is derived from an EMBL/GenBank/DDBJ whole genome shotgun (WGS) entry which is preliminary data.</text>
</comment>
<dbReference type="Proteomes" id="UP000626109">
    <property type="component" value="Unassembled WGS sequence"/>
</dbReference>
<feature type="non-terminal residue" evidence="2">
    <location>
        <position position="396"/>
    </location>
</feature>
<gene>
    <name evidence="2" type="ORF">PGLA2088_LOCUS11892</name>
</gene>
<feature type="compositionally biased region" description="Pro residues" evidence="1">
    <location>
        <begin position="214"/>
        <end position="223"/>
    </location>
</feature>
<dbReference type="AlphaFoldDB" id="A0A813IUF8"/>
<dbReference type="EMBL" id="CAJNNW010013874">
    <property type="protein sequence ID" value="CAE8655908.1"/>
    <property type="molecule type" value="Genomic_DNA"/>
</dbReference>
<reference evidence="2" key="1">
    <citation type="submission" date="2021-02" db="EMBL/GenBank/DDBJ databases">
        <authorList>
            <person name="Dougan E. K."/>
            <person name="Rhodes N."/>
            <person name="Thang M."/>
            <person name="Chan C."/>
        </authorList>
    </citation>
    <scope>NUCLEOTIDE SEQUENCE</scope>
</reference>
<proteinExistence type="predicted"/>
<evidence type="ECO:0000313" key="2">
    <source>
        <dbReference type="EMBL" id="CAE8655908.1"/>
    </source>
</evidence>
<sequence>MSASARAATDSILFRGGIFPDAHTSSPRSVLVEDEAESVMDDASVLAGSEDSSRSWSKNSRNSEVANEPSLVREMFEEHRQELKSLFDQQLRRQMQFIRDFAPDRRSHSHGSSMSAGKEMSASPHALPDTREELRQGLRPRRSSNGKLLVIPRMTKELAILTEEEARSDDAGNGEEASDMELSGTPQLGEVLAQSFQSSDLGLEIPWRAQVTPPISPGPPPLSPGGMLSRRISRGSEASDKSSSWGPTPSMIKSLKARELLLGPASEPRQPTSKNATLGLPGQLMDTISLAGSQKSAHQDLEQGPVTLEVTILSGCGLLQGEVPGSQPESVRSYRSEGLFKFTSSRVEPPPGLYCRCMIADKTASAAWSLTAPCASSIAEWNHVMDVPDVSPCDLL</sequence>
<name>A0A813IUF8_POLGL</name>
<feature type="compositionally biased region" description="Low complexity" evidence="1">
    <location>
        <begin position="54"/>
        <end position="64"/>
    </location>
</feature>
<accession>A0A813IUF8</accession>
<evidence type="ECO:0000313" key="3">
    <source>
        <dbReference type="Proteomes" id="UP000626109"/>
    </source>
</evidence>